<dbReference type="InterPro" id="IPR036942">
    <property type="entry name" value="Beta-barrel_TonB_sf"/>
</dbReference>
<evidence type="ECO:0000256" key="11">
    <source>
        <dbReference type="ARBA" id="ARBA00023136"/>
    </source>
</evidence>
<feature type="chain" id="PRO_5047382808" evidence="17">
    <location>
        <begin position="24"/>
        <end position="744"/>
    </location>
</feature>
<dbReference type="NCBIfam" id="TIGR01783">
    <property type="entry name" value="TonB-siderophor"/>
    <property type="match status" value="1"/>
</dbReference>
<proteinExistence type="inferred from homology"/>
<dbReference type="InterPro" id="IPR037066">
    <property type="entry name" value="Plug_dom_sf"/>
</dbReference>
<name>A0ABW1W4R1_9GAMM</name>
<keyword evidence="9" id="KW-0406">Ion transport</keyword>
<keyword evidence="7 17" id="KW-0732">Signal</keyword>
<comment type="subcellular location">
    <subcellularLocation>
        <location evidence="1 14">Cell outer membrane</location>
        <topology evidence="1 14">Multi-pass membrane protein</topology>
    </subcellularLocation>
</comment>
<dbReference type="InterPro" id="IPR010105">
    <property type="entry name" value="TonB_sidphr_rcpt"/>
</dbReference>
<feature type="signal peptide" evidence="17">
    <location>
        <begin position="1"/>
        <end position="23"/>
    </location>
</feature>
<evidence type="ECO:0000313" key="20">
    <source>
        <dbReference type="EMBL" id="MFC6380782.1"/>
    </source>
</evidence>
<dbReference type="InterPro" id="IPR010917">
    <property type="entry name" value="TonB_rcpt_CS"/>
</dbReference>
<evidence type="ECO:0000256" key="3">
    <source>
        <dbReference type="ARBA" id="ARBA00022448"/>
    </source>
</evidence>
<comment type="similarity">
    <text evidence="2 14 16">Belongs to the TonB-dependent receptor family.</text>
</comment>
<keyword evidence="12 20" id="KW-0675">Receptor</keyword>
<evidence type="ECO:0000256" key="16">
    <source>
        <dbReference type="RuleBase" id="RU003357"/>
    </source>
</evidence>
<dbReference type="Proteomes" id="UP001596264">
    <property type="component" value="Unassembled WGS sequence"/>
</dbReference>
<keyword evidence="6 14" id="KW-0812">Transmembrane</keyword>
<sequence length="744" mass="82725">MIIIFKRSALCLAMLCIYQQSSAEVTPISNKTSAQVRSDSSITSTITSTITSSAIDSDNPNNKAATQALSVTAAPIVVTAETLGNSSSNEVKAFAGNRTVIDNKFIKKTVSNSIDGALQFIPGVKIDDETGTGVLPNISIRGLHASRSGQAQFLMDGIPLTLAPYGHTGQSIFPATLDNLERIDVVRGGAATQYGPNNVGGVINLITKPIAKETQTEIGTNLTVFEQNGKPLTSLYARHSRWLNDDFGVQLEANGIKGDSFRDHSDTEVTNLQAKALWYIDNNQELEGFLQYYDADTEMPGALSPSAYEQDIEQSQRPFEAYQGKSTRWHAKYKNYLDIGDQAVLDLTTFGHHATRNFEWGFNSQANKQGVHWADPAIAADSLRTSPREFDVYGVEPKFSMKLGDSKNIKHHLISGVRYVNEDIDYKLTQTKLADGTTTTPRDWNLQTDAWAAYLSDEMSFLDERLKVTPGIRYENAKMTFNDAGDNTQTDNTITEWLPGLTTSYALNKSDDKLWLIYANAQKSLRTPQIANIRGNGEEGSELAWNYEVGTRYTTDNLQANLGLYRIDFKDQLQWNSRDQSFDNVGRTLHQGLETAITYSPETFKNIDVGLSYNYLDATLQEGKDKGNQLPYSSPHQLGWHASYKHQDYNTTLSGVYYDKAYADNANTVAESKDGGNGETPAYQVWNLSLQKTLQDTKNEKLSVQFGINNLFDEQYYFRGIDTSPVGRYPAPGRSYKLGLNYQF</sequence>
<evidence type="ECO:0000256" key="6">
    <source>
        <dbReference type="ARBA" id="ARBA00022692"/>
    </source>
</evidence>
<evidence type="ECO:0000256" key="4">
    <source>
        <dbReference type="ARBA" id="ARBA00022452"/>
    </source>
</evidence>
<dbReference type="Gene3D" id="2.170.130.10">
    <property type="entry name" value="TonB-dependent receptor, plug domain"/>
    <property type="match status" value="1"/>
</dbReference>
<dbReference type="Pfam" id="PF07715">
    <property type="entry name" value="Plug"/>
    <property type="match status" value="1"/>
</dbReference>
<keyword evidence="8" id="KW-0408">Iron</keyword>
<dbReference type="Pfam" id="PF00593">
    <property type="entry name" value="TonB_dep_Rec_b-barrel"/>
    <property type="match status" value="1"/>
</dbReference>
<evidence type="ECO:0000256" key="8">
    <source>
        <dbReference type="ARBA" id="ARBA00023004"/>
    </source>
</evidence>
<keyword evidence="4 14" id="KW-1134">Transmembrane beta strand</keyword>
<evidence type="ECO:0000256" key="9">
    <source>
        <dbReference type="ARBA" id="ARBA00023065"/>
    </source>
</evidence>
<evidence type="ECO:0000256" key="2">
    <source>
        <dbReference type="ARBA" id="ARBA00009810"/>
    </source>
</evidence>
<evidence type="ECO:0000256" key="1">
    <source>
        <dbReference type="ARBA" id="ARBA00004571"/>
    </source>
</evidence>
<dbReference type="Gene3D" id="2.40.170.20">
    <property type="entry name" value="TonB-dependent receptor, beta-barrel domain"/>
    <property type="match status" value="1"/>
</dbReference>
<dbReference type="PANTHER" id="PTHR30442:SF0">
    <property type="entry name" value="FE(3+) DICITRATE TRANSPORT PROTEIN FECA"/>
    <property type="match status" value="1"/>
</dbReference>
<evidence type="ECO:0000256" key="7">
    <source>
        <dbReference type="ARBA" id="ARBA00022729"/>
    </source>
</evidence>
<keyword evidence="21" id="KW-1185">Reference proteome</keyword>
<keyword evidence="5" id="KW-0410">Iron transport</keyword>
<dbReference type="InterPro" id="IPR039426">
    <property type="entry name" value="TonB-dep_rcpt-like"/>
</dbReference>
<keyword evidence="13 14" id="KW-0998">Cell outer membrane</keyword>
<feature type="short sequence motif" description="TonB C-terminal box" evidence="15">
    <location>
        <begin position="727"/>
        <end position="744"/>
    </location>
</feature>
<feature type="domain" description="TonB-dependent receptor plug" evidence="19">
    <location>
        <begin position="94"/>
        <end position="202"/>
    </location>
</feature>
<evidence type="ECO:0000313" key="21">
    <source>
        <dbReference type="Proteomes" id="UP001596264"/>
    </source>
</evidence>
<evidence type="ECO:0000256" key="15">
    <source>
        <dbReference type="PROSITE-ProRule" id="PRU10144"/>
    </source>
</evidence>
<keyword evidence="11 14" id="KW-0472">Membrane</keyword>
<evidence type="ECO:0000256" key="5">
    <source>
        <dbReference type="ARBA" id="ARBA00022496"/>
    </source>
</evidence>
<dbReference type="InterPro" id="IPR012910">
    <property type="entry name" value="Plug_dom"/>
</dbReference>
<evidence type="ECO:0000259" key="19">
    <source>
        <dbReference type="Pfam" id="PF07715"/>
    </source>
</evidence>
<organism evidence="20 21">
    <name type="scientific">Psychrobacter glacincola</name>
    <dbReference type="NCBI Taxonomy" id="56810"/>
    <lineage>
        <taxon>Bacteria</taxon>
        <taxon>Pseudomonadati</taxon>
        <taxon>Pseudomonadota</taxon>
        <taxon>Gammaproteobacteria</taxon>
        <taxon>Moraxellales</taxon>
        <taxon>Moraxellaceae</taxon>
        <taxon>Psychrobacter</taxon>
    </lineage>
</organism>
<dbReference type="SUPFAM" id="SSF56935">
    <property type="entry name" value="Porins"/>
    <property type="match status" value="1"/>
</dbReference>
<dbReference type="PROSITE" id="PS01156">
    <property type="entry name" value="TONB_DEPENDENT_REC_2"/>
    <property type="match status" value="1"/>
</dbReference>
<dbReference type="PANTHER" id="PTHR30442">
    <property type="entry name" value="IRON III DICITRATE TRANSPORT PROTEIN FECA"/>
    <property type="match status" value="1"/>
</dbReference>
<dbReference type="EMBL" id="JBHSTZ010000014">
    <property type="protein sequence ID" value="MFC6380782.1"/>
    <property type="molecule type" value="Genomic_DNA"/>
</dbReference>
<evidence type="ECO:0000256" key="10">
    <source>
        <dbReference type="ARBA" id="ARBA00023077"/>
    </source>
</evidence>
<accession>A0ABW1W4R1</accession>
<evidence type="ECO:0000256" key="14">
    <source>
        <dbReference type="PROSITE-ProRule" id="PRU01360"/>
    </source>
</evidence>
<feature type="domain" description="TonB-dependent receptor-like beta-barrel" evidence="18">
    <location>
        <begin position="281"/>
        <end position="711"/>
    </location>
</feature>
<reference evidence="21" key="1">
    <citation type="journal article" date="2019" name="Int. J. Syst. Evol. Microbiol.">
        <title>The Global Catalogue of Microorganisms (GCM) 10K type strain sequencing project: providing services to taxonomists for standard genome sequencing and annotation.</title>
        <authorList>
            <consortium name="The Broad Institute Genomics Platform"/>
            <consortium name="The Broad Institute Genome Sequencing Center for Infectious Disease"/>
            <person name="Wu L."/>
            <person name="Ma J."/>
        </authorList>
    </citation>
    <scope>NUCLEOTIDE SEQUENCE [LARGE SCALE GENOMIC DNA]</scope>
    <source>
        <strain evidence="21">CCM 2050</strain>
    </source>
</reference>
<evidence type="ECO:0000259" key="18">
    <source>
        <dbReference type="Pfam" id="PF00593"/>
    </source>
</evidence>
<dbReference type="PROSITE" id="PS52016">
    <property type="entry name" value="TONB_DEPENDENT_REC_3"/>
    <property type="match status" value="1"/>
</dbReference>
<gene>
    <name evidence="20" type="ORF">ACFP58_04735</name>
</gene>
<evidence type="ECO:0000256" key="13">
    <source>
        <dbReference type="ARBA" id="ARBA00023237"/>
    </source>
</evidence>
<dbReference type="InterPro" id="IPR000531">
    <property type="entry name" value="Beta-barrel_TonB"/>
</dbReference>
<dbReference type="CDD" id="cd01347">
    <property type="entry name" value="ligand_gated_channel"/>
    <property type="match status" value="1"/>
</dbReference>
<comment type="caution">
    <text evidence="20">The sequence shown here is derived from an EMBL/GenBank/DDBJ whole genome shotgun (WGS) entry which is preliminary data.</text>
</comment>
<evidence type="ECO:0000256" key="17">
    <source>
        <dbReference type="SAM" id="SignalP"/>
    </source>
</evidence>
<keyword evidence="10 16" id="KW-0798">TonB box</keyword>
<keyword evidence="3 14" id="KW-0813">Transport</keyword>
<evidence type="ECO:0000256" key="12">
    <source>
        <dbReference type="ARBA" id="ARBA00023170"/>
    </source>
</evidence>
<protein>
    <submittedName>
        <fullName evidence="20">TonB-dependent receptor family protein</fullName>
    </submittedName>
</protein>
<dbReference type="RefSeq" id="WP_227691807.1">
    <property type="nucleotide sequence ID" value="NZ_CAJGZK010000001.1"/>
</dbReference>